<keyword evidence="4 7" id="KW-0812">Transmembrane</keyword>
<comment type="subcellular location">
    <subcellularLocation>
        <location evidence="1">Membrane</location>
        <topology evidence="1">Multi-pass membrane protein</topology>
    </subcellularLocation>
</comment>
<dbReference type="PANTHER" id="PTHR43840">
    <property type="entry name" value="MITOCHONDRIAL METAL TRANSPORTER 1-RELATED"/>
    <property type="match status" value="1"/>
</dbReference>
<feature type="domain" description="Cation efflux protein cytoplasmic" evidence="9">
    <location>
        <begin position="207"/>
        <end position="284"/>
    </location>
</feature>
<keyword evidence="5 7" id="KW-1133">Transmembrane helix</keyword>
<dbReference type="InterPro" id="IPR002524">
    <property type="entry name" value="Cation_efflux"/>
</dbReference>
<evidence type="ECO:0000259" key="8">
    <source>
        <dbReference type="Pfam" id="PF01545"/>
    </source>
</evidence>
<dbReference type="Gene3D" id="3.30.70.1350">
    <property type="entry name" value="Cation efflux protein, cytoplasmic domain"/>
    <property type="match status" value="1"/>
</dbReference>
<evidence type="ECO:0000256" key="4">
    <source>
        <dbReference type="ARBA" id="ARBA00022692"/>
    </source>
</evidence>
<dbReference type="RefSeq" id="WP_379085919.1">
    <property type="nucleotide sequence ID" value="NZ_JBHTJO010000001.1"/>
</dbReference>
<feature type="transmembrane region" description="Helical" evidence="7">
    <location>
        <begin position="75"/>
        <end position="93"/>
    </location>
</feature>
<dbReference type="InterPro" id="IPR058533">
    <property type="entry name" value="Cation_efflux_TM"/>
</dbReference>
<name>A0ABW3J7W7_9HYPH</name>
<gene>
    <name evidence="10" type="ORF">ACFQ2F_03805</name>
</gene>
<evidence type="ECO:0000313" key="11">
    <source>
        <dbReference type="Proteomes" id="UP001597102"/>
    </source>
</evidence>
<dbReference type="SUPFAM" id="SSF160240">
    <property type="entry name" value="Cation efflux protein cytoplasmic domain-like"/>
    <property type="match status" value="1"/>
</dbReference>
<keyword evidence="6 7" id="KW-0472">Membrane</keyword>
<dbReference type="InterPro" id="IPR050291">
    <property type="entry name" value="CDF_Transporter"/>
</dbReference>
<feature type="domain" description="Cation efflux protein transmembrane" evidence="8">
    <location>
        <begin position="11"/>
        <end position="202"/>
    </location>
</feature>
<comment type="caution">
    <text evidence="10">The sequence shown here is derived from an EMBL/GenBank/DDBJ whole genome shotgun (WGS) entry which is preliminary data.</text>
</comment>
<feature type="transmembrane region" description="Helical" evidence="7">
    <location>
        <begin position="113"/>
        <end position="131"/>
    </location>
</feature>
<evidence type="ECO:0000256" key="1">
    <source>
        <dbReference type="ARBA" id="ARBA00004141"/>
    </source>
</evidence>
<dbReference type="InterPro" id="IPR027469">
    <property type="entry name" value="Cation_efflux_TMD_sf"/>
</dbReference>
<dbReference type="Pfam" id="PF01545">
    <property type="entry name" value="Cation_efflux"/>
    <property type="match status" value="1"/>
</dbReference>
<keyword evidence="3" id="KW-0813">Transport</keyword>
<dbReference type="Pfam" id="PF16916">
    <property type="entry name" value="ZT_dimer"/>
    <property type="match status" value="1"/>
</dbReference>
<sequence>MSPANQLAIGSIAVSFLVLGLKYWAYELTGSVALYSDALESIVNVATAVTSYMAVRMSAKPPDENHHYGHEKAEYLSAVLVGVLIALAALSILREAYLEFQDPRILVAPAKGLAVNGVATVLNGIWCYVLIRFGRAMSSHALEADGKHLMTDVITSVGVLAGVIVAYLTGWAVLDPVIAALVALNILWMGWRVMRDSIGGLMDEAAPEPVMDRIREIISSNAEGAIEAHDLRTRVAGRQTFIDFHLVVPGSMSVEASHDICDRIEDALRADVEGAKVAIHVEPEEKAKHHGGVPIV</sequence>
<organism evidence="10 11">
    <name type="scientific">Methyloligella solikamskensis</name>
    <dbReference type="NCBI Taxonomy" id="1177756"/>
    <lineage>
        <taxon>Bacteria</taxon>
        <taxon>Pseudomonadati</taxon>
        <taxon>Pseudomonadota</taxon>
        <taxon>Alphaproteobacteria</taxon>
        <taxon>Hyphomicrobiales</taxon>
        <taxon>Hyphomicrobiaceae</taxon>
        <taxon>Methyloligella</taxon>
    </lineage>
</organism>
<dbReference type="PANTHER" id="PTHR43840:SF15">
    <property type="entry name" value="MITOCHONDRIAL METAL TRANSPORTER 1-RELATED"/>
    <property type="match status" value="1"/>
</dbReference>
<evidence type="ECO:0000256" key="3">
    <source>
        <dbReference type="ARBA" id="ARBA00022448"/>
    </source>
</evidence>
<accession>A0ABW3J7W7</accession>
<proteinExistence type="inferred from homology"/>
<dbReference type="InterPro" id="IPR036837">
    <property type="entry name" value="Cation_efflux_CTD_sf"/>
</dbReference>
<evidence type="ECO:0000256" key="2">
    <source>
        <dbReference type="ARBA" id="ARBA00008114"/>
    </source>
</evidence>
<protein>
    <submittedName>
        <fullName evidence="10">Cation diffusion facilitator family transporter</fullName>
    </submittedName>
</protein>
<feature type="transmembrane region" description="Helical" evidence="7">
    <location>
        <begin position="7"/>
        <end position="26"/>
    </location>
</feature>
<keyword evidence="11" id="KW-1185">Reference proteome</keyword>
<evidence type="ECO:0000256" key="6">
    <source>
        <dbReference type="ARBA" id="ARBA00023136"/>
    </source>
</evidence>
<evidence type="ECO:0000313" key="10">
    <source>
        <dbReference type="EMBL" id="MFD0986215.1"/>
    </source>
</evidence>
<evidence type="ECO:0000259" key="9">
    <source>
        <dbReference type="Pfam" id="PF16916"/>
    </source>
</evidence>
<comment type="similarity">
    <text evidence="2">Belongs to the cation diffusion facilitator (CDF) transporter (TC 2.A.4) family.</text>
</comment>
<feature type="transmembrane region" description="Helical" evidence="7">
    <location>
        <begin position="152"/>
        <end position="171"/>
    </location>
</feature>
<evidence type="ECO:0000256" key="7">
    <source>
        <dbReference type="SAM" id="Phobius"/>
    </source>
</evidence>
<reference evidence="11" key="1">
    <citation type="journal article" date="2019" name="Int. J. Syst. Evol. Microbiol.">
        <title>The Global Catalogue of Microorganisms (GCM) 10K type strain sequencing project: providing services to taxonomists for standard genome sequencing and annotation.</title>
        <authorList>
            <consortium name="The Broad Institute Genomics Platform"/>
            <consortium name="The Broad Institute Genome Sequencing Center for Infectious Disease"/>
            <person name="Wu L."/>
            <person name="Ma J."/>
        </authorList>
    </citation>
    <scope>NUCLEOTIDE SEQUENCE [LARGE SCALE GENOMIC DNA]</scope>
    <source>
        <strain evidence="11">CCUG 61697</strain>
    </source>
</reference>
<evidence type="ECO:0000256" key="5">
    <source>
        <dbReference type="ARBA" id="ARBA00022989"/>
    </source>
</evidence>
<dbReference type="NCBIfam" id="TIGR01297">
    <property type="entry name" value="CDF"/>
    <property type="match status" value="1"/>
</dbReference>
<dbReference type="EMBL" id="JBHTJO010000001">
    <property type="protein sequence ID" value="MFD0986215.1"/>
    <property type="molecule type" value="Genomic_DNA"/>
</dbReference>
<dbReference type="Gene3D" id="1.20.1510.10">
    <property type="entry name" value="Cation efflux protein transmembrane domain"/>
    <property type="match status" value="1"/>
</dbReference>
<dbReference type="InterPro" id="IPR027470">
    <property type="entry name" value="Cation_efflux_CTD"/>
</dbReference>
<dbReference type="SUPFAM" id="SSF161111">
    <property type="entry name" value="Cation efflux protein transmembrane domain-like"/>
    <property type="match status" value="1"/>
</dbReference>
<dbReference type="Proteomes" id="UP001597102">
    <property type="component" value="Unassembled WGS sequence"/>
</dbReference>